<protein>
    <recommendedName>
        <fullName evidence="3">DNA alkylation repair protein</fullName>
    </recommendedName>
</protein>
<comment type="caution">
    <text evidence="1">The sequence shown here is derived from an EMBL/GenBank/DDBJ whole genome shotgun (WGS) entry which is preliminary data.</text>
</comment>
<dbReference type="EMBL" id="JBHTGQ010000017">
    <property type="protein sequence ID" value="MFC7749725.1"/>
    <property type="molecule type" value="Genomic_DNA"/>
</dbReference>
<evidence type="ECO:0008006" key="3">
    <source>
        <dbReference type="Google" id="ProtNLM"/>
    </source>
</evidence>
<gene>
    <name evidence="1" type="ORF">ACFQWB_07220</name>
</gene>
<proteinExistence type="predicted"/>
<keyword evidence="2" id="KW-1185">Reference proteome</keyword>
<dbReference type="RefSeq" id="WP_138789745.1">
    <property type="nucleotide sequence ID" value="NZ_JBHTGQ010000017.1"/>
</dbReference>
<organism evidence="1 2">
    <name type="scientific">Paenibacillus thermoaerophilus</name>
    <dbReference type="NCBI Taxonomy" id="1215385"/>
    <lineage>
        <taxon>Bacteria</taxon>
        <taxon>Bacillati</taxon>
        <taxon>Bacillota</taxon>
        <taxon>Bacilli</taxon>
        <taxon>Bacillales</taxon>
        <taxon>Paenibacillaceae</taxon>
        <taxon>Paenibacillus</taxon>
    </lineage>
</organism>
<dbReference type="Proteomes" id="UP001596528">
    <property type="component" value="Unassembled WGS sequence"/>
</dbReference>
<reference evidence="2" key="1">
    <citation type="journal article" date="2019" name="Int. J. Syst. Evol. Microbiol.">
        <title>The Global Catalogue of Microorganisms (GCM) 10K type strain sequencing project: providing services to taxonomists for standard genome sequencing and annotation.</title>
        <authorList>
            <consortium name="The Broad Institute Genomics Platform"/>
            <consortium name="The Broad Institute Genome Sequencing Center for Infectious Disease"/>
            <person name="Wu L."/>
            <person name="Ma J."/>
        </authorList>
    </citation>
    <scope>NUCLEOTIDE SEQUENCE [LARGE SCALE GENOMIC DNA]</scope>
    <source>
        <strain evidence="2">JCM 18657</strain>
    </source>
</reference>
<accession>A0ABW2V3V9</accession>
<name>A0ABW2V3V9_9BACL</name>
<evidence type="ECO:0000313" key="1">
    <source>
        <dbReference type="EMBL" id="MFC7749725.1"/>
    </source>
</evidence>
<evidence type="ECO:0000313" key="2">
    <source>
        <dbReference type="Proteomes" id="UP001596528"/>
    </source>
</evidence>
<sequence length="90" mass="10219">MNDKPYFCPNCRSNRVKFRRLFSFAQPFQKNAVTGELLVTGDAEPLPEAEPTIECGVCGFAGGELRFVKQAEREPRFETQVVSAYIREND</sequence>